<evidence type="ECO:0000256" key="5">
    <source>
        <dbReference type="ARBA" id="ARBA00023136"/>
    </source>
</evidence>
<feature type="transmembrane region" description="Helical" evidence="6">
    <location>
        <begin position="120"/>
        <end position="139"/>
    </location>
</feature>
<comment type="caution">
    <text evidence="7">The sequence shown here is derived from an EMBL/GenBank/DDBJ whole genome shotgun (WGS) entry which is preliminary data.</text>
</comment>
<feature type="transmembrane region" description="Helical" evidence="6">
    <location>
        <begin position="159"/>
        <end position="181"/>
    </location>
</feature>
<keyword evidence="8" id="KW-1185">Reference proteome</keyword>
<proteinExistence type="predicted"/>
<evidence type="ECO:0000256" key="3">
    <source>
        <dbReference type="ARBA" id="ARBA00022692"/>
    </source>
</evidence>
<feature type="transmembrane region" description="Helical" evidence="6">
    <location>
        <begin position="311"/>
        <end position="333"/>
    </location>
</feature>
<dbReference type="InterPro" id="IPR036259">
    <property type="entry name" value="MFS_trans_sf"/>
</dbReference>
<keyword evidence="5 6" id="KW-0472">Membrane</keyword>
<dbReference type="OrthoDB" id="28755at2759"/>
<evidence type="ECO:0000313" key="8">
    <source>
        <dbReference type="Proteomes" id="UP000193411"/>
    </source>
</evidence>
<dbReference type="Pfam" id="PF13347">
    <property type="entry name" value="MFS_2"/>
    <property type="match status" value="1"/>
</dbReference>
<dbReference type="GO" id="GO:0016020">
    <property type="term" value="C:membrane"/>
    <property type="evidence" value="ECO:0007669"/>
    <property type="project" value="UniProtKB-SubCell"/>
</dbReference>
<dbReference type="PANTHER" id="PTHR19432">
    <property type="entry name" value="SUGAR TRANSPORTER"/>
    <property type="match status" value="1"/>
</dbReference>
<organism evidence="7 8">
    <name type="scientific">Catenaria anguillulae PL171</name>
    <dbReference type="NCBI Taxonomy" id="765915"/>
    <lineage>
        <taxon>Eukaryota</taxon>
        <taxon>Fungi</taxon>
        <taxon>Fungi incertae sedis</taxon>
        <taxon>Blastocladiomycota</taxon>
        <taxon>Blastocladiomycetes</taxon>
        <taxon>Blastocladiales</taxon>
        <taxon>Catenariaceae</taxon>
        <taxon>Catenaria</taxon>
    </lineage>
</organism>
<evidence type="ECO:0000256" key="4">
    <source>
        <dbReference type="ARBA" id="ARBA00022989"/>
    </source>
</evidence>
<feature type="transmembrane region" description="Helical" evidence="6">
    <location>
        <begin position="60"/>
        <end position="83"/>
    </location>
</feature>
<keyword evidence="2" id="KW-0813">Transport</keyword>
<protein>
    <submittedName>
        <fullName evidence="7">Major facilitator superfamily domain-containing protein</fullName>
    </submittedName>
</protein>
<feature type="non-terminal residue" evidence="7">
    <location>
        <position position="1"/>
    </location>
</feature>
<evidence type="ECO:0000256" key="1">
    <source>
        <dbReference type="ARBA" id="ARBA00004141"/>
    </source>
</evidence>
<dbReference type="PANTHER" id="PTHR19432:SF35">
    <property type="entry name" value="SOLUTE CARRIER FAMILY 45 MEMBER 3 ISOFORM X1"/>
    <property type="match status" value="1"/>
</dbReference>
<comment type="subcellular location">
    <subcellularLocation>
        <location evidence="1">Membrane</location>
        <topology evidence="1">Multi-pass membrane protein</topology>
    </subcellularLocation>
</comment>
<feature type="transmembrane region" description="Helical" evidence="6">
    <location>
        <begin position="406"/>
        <end position="424"/>
    </location>
</feature>
<evidence type="ECO:0000256" key="6">
    <source>
        <dbReference type="SAM" id="Phobius"/>
    </source>
</evidence>
<accession>A0A1Y2HG85</accession>
<feature type="non-terminal residue" evidence="7">
    <location>
        <position position="467"/>
    </location>
</feature>
<dbReference type="EMBL" id="MCFL01000034">
    <property type="protein sequence ID" value="ORZ33620.1"/>
    <property type="molecule type" value="Genomic_DNA"/>
</dbReference>
<evidence type="ECO:0000256" key="2">
    <source>
        <dbReference type="ARBA" id="ARBA00022448"/>
    </source>
</evidence>
<name>A0A1Y2HG85_9FUNG</name>
<gene>
    <name evidence="7" type="ORF">BCR44DRAFT_87079</name>
</gene>
<sequence length="467" mass="50230">TMGATAEVAKSAGGHKVIERLSIFKLALLALPWIGVQSIWATEFGVVTPVLENYGLDPALASLIWIFGPLTGFFTAPAVGAFSDRSTNKYGRRRPFLLGGLLSTFLASALFAFSYKMGSARAAVGLIAFICLDITINIIQTPLRAFCSDMVPESQQSVVQLLAALFQGLGGILGTGLMRALWTGNDPSELPKLFFTVMAINIFFICLTCFTVHETPLTQADLDARANAHDKGVLGTFVDVFASIPSMDKRIALICAIEFVSWAALFSWWPTASTWFARNVYNGCQEADAGCTPDRVQLYKDGTAIYNESGMFANLTQTLFSLALALSLQYGILKRMKVPYSLCLAVGAVFLILAKLGPQSHGFGYMVAILMAVPIAAINSFPFALVGKVHAAKDAAEANVGKDFGVLNVSICLPQLIITFVISAMRKSLGDEGLPWALLIAGAMFAVGAVLALFIREDFEENKDNKA</sequence>
<feature type="transmembrane region" description="Helical" evidence="6">
    <location>
        <begin position="251"/>
        <end position="269"/>
    </location>
</feature>
<feature type="transmembrane region" description="Helical" evidence="6">
    <location>
        <begin position="340"/>
        <end position="357"/>
    </location>
</feature>
<dbReference type="Proteomes" id="UP000193411">
    <property type="component" value="Unassembled WGS sequence"/>
</dbReference>
<feature type="transmembrane region" description="Helical" evidence="6">
    <location>
        <begin position="95"/>
        <end position="114"/>
    </location>
</feature>
<keyword evidence="3 6" id="KW-0812">Transmembrane</keyword>
<keyword evidence="4 6" id="KW-1133">Transmembrane helix</keyword>
<dbReference type="Gene3D" id="1.20.1250.20">
    <property type="entry name" value="MFS general substrate transporter like domains"/>
    <property type="match status" value="1"/>
</dbReference>
<reference evidence="7 8" key="1">
    <citation type="submission" date="2016-07" db="EMBL/GenBank/DDBJ databases">
        <title>Pervasive Adenine N6-methylation of Active Genes in Fungi.</title>
        <authorList>
            <consortium name="DOE Joint Genome Institute"/>
            <person name="Mondo S.J."/>
            <person name="Dannebaum R.O."/>
            <person name="Kuo R.C."/>
            <person name="Labutti K."/>
            <person name="Haridas S."/>
            <person name="Kuo A."/>
            <person name="Salamov A."/>
            <person name="Ahrendt S.R."/>
            <person name="Lipzen A."/>
            <person name="Sullivan W."/>
            <person name="Andreopoulos W.B."/>
            <person name="Clum A."/>
            <person name="Lindquist E."/>
            <person name="Daum C."/>
            <person name="Ramamoorthy G.K."/>
            <person name="Gryganskyi A."/>
            <person name="Culley D."/>
            <person name="Magnuson J.K."/>
            <person name="James T.Y."/>
            <person name="O'Malley M.A."/>
            <person name="Stajich J.E."/>
            <person name="Spatafora J.W."/>
            <person name="Visel A."/>
            <person name="Grigoriev I.V."/>
        </authorList>
    </citation>
    <scope>NUCLEOTIDE SEQUENCE [LARGE SCALE GENOMIC DNA]</scope>
    <source>
        <strain evidence="7 8">PL171</strain>
    </source>
</reference>
<feature type="transmembrane region" description="Helical" evidence="6">
    <location>
        <begin position="363"/>
        <end position="385"/>
    </location>
</feature>
<dbReference type="AlphaFoldDB" id="A0A1Y2HG85"/>
<evidence type="ECO:0000313" key="7">
    <source>
        <dbReference type="EMBL" id="ORZ33620.1"/>
    </source>
</evidence>
<feature type="transmembrane region" description="Helical" evidence="6">
    <location>
        <begin position="436"/>
        <end position="455"/>
    </location>
</feature>
<dbReference type="GO" id="GO:0008506">
    <property type="term" value="F:sucrose:proton symporter activity"/>
    <property type="evidence" value="ECO:0007669"/>
    <property type="project" value="TreeGrafter"/>
</dbReference>
<feature type="transmembrane region" description="Helical" evidence="6">
    <location>
        <begin position="21"/>
        <end position="40"/>
    </location>
</feature>
<feature type="transmembrane region" description="Helical" evidence="6">
    <location>
        <begin position="193"/>
        <end position="212"/>
    </location>
</feature>
<dbReference type="SUPFAM" id="SSF103473">
    <property type="entry name" value="MFS general substrate transporter"/>
    <property type="match status" value="1"/>
</dbReference>